<evidence type="ECO:0000256" key="5">
    <source>
        <dbReference type="SAM" id="MobiDB-lite"/>
    </source>
</evidence>
<feature type="transmembrane region" description="Helical" evidence="6">
    <location>
        <begin position="81"/>
        <end position="98"/>
    </location>
</feature>
<feature type="transmembrane region" description="Helical" evidence="6">
    <location>
        <begin position="341"/>
        <end position="360"/>
    </location>
</feature>
<accession>A0AA39CYK0</accession>
<protein>
    <recommendedName>
        <fullName evidence="7">Major facilitator superfamily (MFS) profile domain-containing protein</fullName>
    </recommendedName>
</protein>
<feature type="transmembrane region" description="Helical" evidence="6">
    <location>
        <begin position="196"/>
        <end position="214"/>
    </location>
</feature>
<feature type="domain" description="Major facilitator superfamily (MFS) profile" evidence="7">
    <location>
        <begin position="50"/>
        <end position="501"/>
    </location>
</feature>
<comment type="subcellular location">
    <subcellularLocation>
        <location evidence="1">Membrane</location>
        <topology evidence="1">Multi-pass membrane protein</topology>
    </subcellularLocation>
</comment>
<feature type="transmembrane region" description="Helical" evidence="6">
    <location>
        <begin position="50"/>
        <end position="69"/>
    </location>
</feature>
<dbReference type="GO" id="GO:0005886">
    <property type="term" value="C:plasma membrane"/>
    <property type="evidence" value="ECO:0007669"/>
    <property type="project" value="TreeGrafter"/>
</dbReference>
<keyword evidence="2 6" id="KW-0812">Transmembrane</keyword>
<dbReference type="FunFam" id="1.20.1250.20:FF:000011">
    <property type="entry name" value="MFS multidrug transporter, putative"/>
    <property type="match status" value="1"/>
</dbReference>
<evidence type="ECO:0000259" key="7">
    <source>
        <dbReference type="PROSITE" id="PS50850"/>
    </source>
</evidence>
<dbReference type="GO" id="GO:0022857">
    <property type="term" value="F:transmembrane transporter activity"/>
    <property type="evidence" value="ECO:0007669"/>
    <property type="project" value="InterPro"/>
</dbReference>
<gene>
    <name evidence="8" type="ORF">H2204_004407</name>
</gene>
<dbReference type="PROSITE" id="PS50850">
    <property type="entry name" value="MFS"/>
    <property type="match status" value="1"/>
</dbReference>
<dbReference type="InterPro" id="IPR011701">
    <property type="entry name" value="MFS"/>
</dbReference>
<keyword evidence="3 6" id="KW-1133">Transmembrane helix</keyword>
<evidence type="ECO:0000313" key="9">
    <source>
        <dbReference type="Proteomes" id="UP001172681"/>
    </source>
</evidence>
<evidence type="ECO:0000256" key="1">
    <source>
        <dbReference type="ARBA" id="ARBA00004141"/>
    </source>
</evidence>
<dbReference type="PANTHER" id="PTHR23502">
    <property type="entry name" value="MAJOR FACILITATOR SUPERFAMILY"/>
    <property type="match status" value="1"/>
</dbReference>
<evidence type="ECO:0000256" key="2">
    <source>
        <dbReference type="ARBA" id="ARBA00022692"/>
    </source>
</evidence>
<dbReference type="EMBL" id="JAPDRN010000022">
    <property type="protein sequence ID" value="KAJ9638096.1"/>
    <property type="molecule type" value="Genomic_DNA"/>
</dbReference>
<feature type="region of interest" description="Disordered" evidence="5">
    <location>
        <begin position="1"/>
        <end position="32"/>
    </location>
</feature>
<name>A0AA39CYK0_9EURO</name>
<dbReference type="InterPro" id="IPR036259">
    <property type="entry name" value="MFS_trans_sf"/>
</dbReference>
<sequence>MSNDEERQASTSGEQHEEVSQEKPEVPNDNPLEHIASFESPFNIPTWRKWLMTSLMGGMAAAVTFGSSVWSSTISVTSKQFGVGESVAVLGVSLYVLGFALGPILWGMSPLTFDLAHLLIYVSNLGPLSELKGRRLPMFTGYFIWALLQIPVGVVNNLPAILVCRLLAGCFGAAPMSLISAAYADFWEPAERGTATAVYSAAVYIGPTLGPIFGSLLTESKLGWHWTAWLTLIMGGSVGVLAFFCVPETYGPILQQKANRKARLANNPDTACEDDIEQSADFQTFVRRYMVKPIKMLCFEPMLMVMTLYISIVYGILYLTFYAFPYSFAQGRGWDSRVASLPFLSILVSVLVSSVGVAIYSREYYRPRLQARGSVLPEDRLPPIMLGSILLPVGLFWFGWCSNRNISPVSQIIAGLFIGSGIMLIFTNGVAYIVDIYLQSAASALAANTCCRSLVAAGFPLAAPKMYHNLGIAWGTSVLGFLCVLLIPAPLLFYKYGSRLRQMSRYAPTSR</sequence>
<dbReference type="PANTHER" id="PTHR23502:SF47">
    <property type="entry name" value="MAJOR FACILITATOR SUPERFAMILY (MFS) PROFILE DOMAIN-CONTAINING PROTEIN-RELATED"/>
    <property type="match status" value="1"/>
</dbReference>
<feature type="transmembrane region" description="Helical" evidence="6">
    <location>
        <begin position="297"/>
        <end position="321"/>
    </location>
</feature>
<dbReference type="Pfam" id="PF07690">
    <property type="entry name" value="MFS_1"/>
    <property type="match status" value="1"/>
</dbReference>
<keyword evidence="9" id="KW-1185">Reference proteome</keyword>
<dbReference type="Gene3D" id="1.20.1250.20">
    <property type="entry name" value="MFS general substrate transporter like domains"/>
    <property type="match status" value="1"/>
</dbReference>
<organism evidence="8 9">
    <name type="scientific">Knufia peltigerae</name>
    <dbReference type="NCBI Taxonomy" id="1002370"/>
    <lineage>
        <taxon>Eukaryota</taxon>
        <taxon>Fungi</taxon>
        <taxon>Dikarya</taxon>
        <taxon>Ascomycota</taxon>
        <taxon>Pezizomycotina</taxon>
        <taxon>Eurotiomycetes</taxon>
        <taxon>Chaetothyriomycetidae</taxon>
        <taxon>Chaetothyriales</taxon>
        <taxon>Trichomeriaceae</taxon>
        <taxon>Knufia</taxon>
    </lineage>
</organism>
<keyword evidence="4 6" id="KW-0472">Membrane</keyword>
<feature type="transmembrane region" description="Helical" evidence="6">
    <location>
        <begin position="471"/>
        <end position="494"/>
    </location>
</feature>
<evidence type="ECO:0000256" key="3">
    <source>
        <dbReference type="ARBA" id="ARBA00022989"/>
    </source>
</evidence>
<comment type="caution">
    <text evidence="8">The sequence shown here is derived from an EMBL/GenBank/DDBJ whole genome shotgun (WGS) entry which is preliminary data.</text>
</comment>
<feature type="transmembrane region" description="Helical" evidence="6">
    <location>
        <begin position="136"/>
        <end position="154"/>
    </location>
</feature>
<feature type="compositionally biased region" description="Basic and acidic residues" evidence="5">
    <location>
        <begin position="1"/>
        <end position="26"/>
    </location>
</feature>
<evidence type="ECO:0000313" key="8">
    <source>
        <dbReference type="EMBL" id="KAJ9638096.1"/>
    </source>
</evidence>
<reference evidence="8" key="1">
    <citation type="submission" date="2022-10" db="EMBL/GenBank/DDBJ databases">
        <title>Culturing micro-colonial fungi from biological soil crusts in the Mojave desert and describing Neophaeococcomyces mojavensis, and introducing the new genera and species Taxawa tesnikishii.</title>
        <authorList>
            <person name="Kurbessoian T."/>
            <person name="Stajich J.E."/>
        </authorList>
    </citation>
    <scope>NUCLEOTIDE SEQUENCE</scope>
    <source>
        <strain evidence="8">TK_35</strain>
    </source>
</reference>
<evidence type="ECO:0000256" key="4">
    <source>
        <dbReference type="ARBA" id="ARBA00023136"/>
    </source>
</evidence>
<dbReference type="InterPro" id="IPR020846">
    <property type="entry name" value="MFS_dom"/>
</dbReference>
<feature type="transmembrane region" description="Helical" evidence="6">
    <location>
        <begin position="226"/>
        <end position="246"/>
    </location>
</feature>
<evidence type="ECO:0000256" key="6">
    <source>
        <dbReference type="SAM" id="Phobius"/>
    </source>
</evidence>
<dbReference type="Proteomes" id="UP001172681">
    <property type="component" value="Unassembled WGS sequence"/>
</dbReference>
<dbReference type="SUPFAM" id="SSF103473">
    <property type="entry name" value="MFS general substrate transporter"/>
    <property type="match status" value="1"/>
</dbReference>
<proteinExistence type="predicted"/>
<feature type="transmembrane region" description="Helical" evidence="6">
    <location>
        <begin position="381"/>
        <end position="400"/>
    </location>
</feature>
<feature type="transmembrane region" description="Helical" evidence="6">
    <location>
        <begin position="160"/>
        <end position="184"/>
    </location>
</feature>
<dbReference type="CDD" id="cd17323">
    <property type="entry name" value="MFS_Tpo1_MDR_like"/>
    <property type="match status" value="1"/>
</dbReference>
<dbReference type="AlphaFoldDB" id="A0AA39CYK0"/>
<feature type="transmembrane region" description="Helical" evidence="6">
    <location>
        <begin position="412"/>
        <end position="434"/>
    </location>
</feature>